<dbReference type="EMBL" id="CP046522">
    <property type="protein sequence ID" value="QGU96663.1"/>
    <property type="molecule type" value="Genomic_DNA"/>
</dbReference>
<dbReference type="InterPro" id="IPR020904">
    <property type="entry name" value="Sc_DH/Rdtase_CS"/>
</dbReference>
<dbReference type="NCBIfam" id="NF009464">
    <property type="entry name" value="PRK12824.1"/>
    <property type="match status" value="1"/>
</dbReference>
<evidence type="ECO:0000313" key="17">
    <source>
        <dbReference type="Proteomes" id="UP000422764"/>
    </source>
</evidence>
<reference evidence="16 17" key="1">
    <citation type="submission" date="2019-12" db="EMBL/GenBank/DDBJ databases">
        <title>Genome sequenceing of Clostridium bovifaecis.</title>
        <authorList>
            <person name="Yao Y."/>
        </authorList>
    </citation>
    <scope>NUCLEOTIDE SEQUENCE [LARGE SCALE GENOMIC DNA]</scope>
    <source>
        <strain evidence="16 17">BXX</strain>
    </source>
</reference>
<dbReference type="NCBIfam" id="NF004199">
    <property type="entry name" value="PRK05653.1-4"/>
    <property type="match status" value="1"/>
</dbReference>
<dbReference type="EC" id="1.1.1.100" evidence="14"/>
<dbReference type="PRINTS" id="PR00081">
    <property type="entry name" value="GDHRDH"/>
</dbReference>
<accession>A0A6I6EWE1</accession>
<evidence type="ECO:0000256" key="3">
    <source>
        <dbReference type="ARBA" id="ARBA00006484"/>
    </source>
</evidence>
<evidence type="ECO:0000256" key="2">
    <source>
        <dbReference type="ARBA" id="ARBA00005194"/>
    </source>
</evidence>
<dbReference type="SMART" id="SM00822">
    <property type="entry name" value="PKS_KR"/>
    <property type="match status" value="1"/>
</dbReference>
<keyword evidence="6 13" id="KW-0521">NADP</keyword>
<comment type="pathway">
    <text evidence="2 14">Lipid metabolism; fatty acid biosynthesis.</text>
</comment>
<evidence type="ECO:0000313" key="16">
    <source>
        <dbReference type="EMBL" id="QGU96663.1"/>
    </source>
</evidence>
<dbReference type="GO" id="GO:0004316">
    <property type="term" value="F:3-oxoacyl-[acyl-carrier-protein] reductase (NADPH) activity"/>
    <property type="evidence" value="ECO:0007669"/>
    <property type="project" value="UniProtKB-UniRule"/>
</dbReference>
<comment type="function">
    <text evidence="1 14">Catalyzes the NADPH-dependent reduction of beta-ketoacyl-ACP substrates to beta-hydroxyacyl-ACP products, the first reductive step in the elongation cycle of fatty acid biosynthesis.</text>
</comment>
<evidence type="ECO:0000256" key="6">
    <source>
        <dbReference type="ARBA" id="ARBA00022857"/>
    </source>
</evidence>
<comment type="subunit">
    <text evidence="14">Homotetramer.</text>
</comment>
<dbReference type="NCBIfam" id="NF009466">
    <property type="entry name" value="PRK12826.1-2"/>
    <property type="match status" value="1"/>
</dbReference>
<keyword evidence="8 14" id="KW-0443">Lipid metabolism</keyword>
<dbReference type="NCBIfam" id="TIGR01830">
    <property type="entry name" value="3oxo_ACP_reduc"/>
    <property type="match status" value="1"/>
</dbReference>
<dbReference type="InterPro" id="IPR002347">
    <property type="entry name" value="SDR_fam"/>
</dbReference>
<dbReference type="NCBIfam" id="NF047420">
    <property type="entry name" value="EF_P_mod_YmfI"/>
    <property type="match status" value="1"/>
</dbReference>
<dbReference type="Pfam" id="PF13561">
    <property type="entry name" value="adh_short_C2"/>
    <property type="match status" value="1"/>
</dbReference>
<feature type="binding site" evidence="13">
    <location>
        <begin position="15"/>
        <end position="18"/>
    </location>
    <ligand>
        <name>NADP(+)</name>
        <dbReference type="ChEBI" id="CHEBI:58349"/>
    </ligand>
</feature>
<evidence type="ECO:0000256" key="9">
    <source>
        <dbReference type="ARBA" id="ARBA00023160"/>
    </source>
</evidence>
<dbReference type="PANTHER" id="PTHR42879">
    <property type="entry name" value="3-OXOACYL-(ACYL-CARRIER-PROTEIN) REDUCTASE"/>
    <property type="match status" value="1"/>
</dbReference>
<feature type="domain" description="Ketoreductase" evidence="15">
    <location>
        <begin position="9"/>
        <end position="189"/>
    </location>
</feature>
<evidence type="ECO:0000256" key="1">
    <source>
        <dbReference type="ARBA" id="ARBA00002607"/>
    </source>
</evidence>
<dbReference type="PANTHER" id="PTHR42879:SF2">
    <property type="entry name" value="3-OXOACYL-[ACYL-CARRIER-PROTEIN] REDUCTASE FABG"/>
    <property type="match status" value="1"/>
</dbReference>
<evidence type="ECO:0000256" key="11">
    <source>
        <dbReference type="ARBA" id="ARBA00048508"/>
    </source>
</evidence>
<evidence type="ECO:0000256" key="5">
    <source>
        <dbReference type="ARBA" id="ARBA00022832"/>
    </source>
</evidence>
<dbReference type="GO" id="GO:0008202">
    <property type="term" value="P:steroid metabolic process"/>
    <property type="evidence" value="ECO:0007669"/>
    <property type="project" value="UniProtKB-KW"/>
</dbReference>
<dbReference type="InterPro" id="IPR057326">
    <property type="entry name" value="KR_dom"/>
</dbReference>
<evidence type="ECO:0000256" key="8">
    <source>
        <dbReference type="ARBA" id="ARBA00023098"/>
    </source>
</evidence>
<dbReference type="UniPathway" id="UPA00094"/>
<dbReference type="SUPFAM" id="SSF51735">
    <property type="entry name" value="NAD(P)-binding Rossmann-fold domains"/>
    <property type="match status" value="1"/>
</dbReference>
<comment type="similarity">
    <text evidence="3 14">Belongs to the short-chain dehydrogenases/reductases (SDR) family.</text>
</comment>
<organism evidence="16 17">
    <name type="scientific">Clostridium bovifaecis</name>
    <dbReference type="NCBI Taxonomy" id="2184719"/>
    <lineage>
        <taxon>Bacteria</taxon>
        <taxon>Bacillati</taxon>
        <taxon>Bacillota</taxon>
        <taxon>Clostridia</taxon>
        <taxon>Eubacteriales</taxon>
        <taxon>Clostridiaceae</taxon>
        <taxon>Clostridium</taxon>
    </lineage>
</organism>
<dbReference type="GO" id="GO:0006633">
    <property type="term" value="P:fatty acid biosynthetic process"/>
    <property type="evidence" value="ECO:0007669"/>
    <property type="project" value="UniProtKB-UniPathway"/>
</dbReference>
<dbReference type="NCBIfam" id="NF004200">
    <property type="entry name" value="PRK05653.1-5"/>
    <property type="match status" value="1"/>
</dbReference>
<feature type="binding site" evidence="13">
    <location>
        <position position="191"/>
    </location>
    <ligand>
        <name>NADP(+)</name>
        <dbReference type="ChEBI" id="CHEBI:58349"/>
    </ligand>
</feature>
<feature type="active site" description="Proton acceptor" evidence="12">
    <location>
        <position position="158"/>
    </location>
</feature>
<protein>
    <recommendedName>
        <fullName evidence="14">3-oxoacyl-[acyl-carrier-protein] reductase</fullName>
        <ecNumber evidence="14">1.1.1.100</ecNumber>
    </recommendedName>
</protein>
<dbReference type="AlphaFoldDB" id="A0A6I6EWE1"/>
<dbReference type="InterPro" id="IPR036291">
    <property type="entry name" value="NAD(P)-bd_dom_sf"/>
</dbReference>
<dbReference type="PRINTS" id="PR00080">
    <property type="entry name" value="SDRFAMILY"/>
</dbReference>
<evidence type="ECO:0000256" key="14">
    <source>
        <dbReference type="RuleBase" id="RU366074"/>
    </source>
</evidence>
<gene>
    <name evidence="16" type="primary">fabG</name>
    <name evidence="16" type="ORF">GOM49_17595</name>
</gene>
<comment type="catalytic activity">
    <reaction evidence="11 14">
        <text>a (3R)-hydroxyacyl-[ACP] + NADP(+) = a 3-oxoacyl-[ACP] + NADPH + H(+)</text>
        <dbReference type="Rhea" id="RHEA:17397"/>
        <dbReference type="Rhea" id="RHEA-COMP:9916"/>
        <dbReference type="Rhea" id="RHEA-COMP:9945"/>
        <dbReference type="ChEBI" id="CHEBI:15378"/>
        <dbReference type="ChEBI" id="CHEBI:57783"/>
        <dbReference type="ChEBI" id="CHEBI:58349"/>
        <dbReference type="ChEBI" id="CHEBI:78776"/>
        <dbReference type="ChEBI" id="CHEBI:78827"/>
        <dbReference type="EC" id="1.1.1.100"/>
    </reaction>
</comment>
<dbReference type="FunFam" id="3.40.50.720:FF:000037">
    <property type="entry name" value="3-oxoacyl-[acyl-carrier-protein] reductase FabG"/>
    <property type="match status" value="1"/>
</dbReference>
<keyword evidence="10" id="KW-0753">Steroid metabolism</keyword>
<evidence type="ECO:0000256" key="4">
    <source>
        <dbReference type="ARBA" id="ARBA00022516"/>
    </source>
</evidence>
<evidence type="ECO:0000256" key="12">
    <source>
        <dbReference type="PIRSR" id="PIRSR611284-1"/>
    </source>
</evidence>
<dbReference type="PROSITE" id="PS00061">
    <property type="entry name" value="ADH_SHORT"/>
    <property type="match status" value="1"/>
</dbReference>
<dbReference type="CDD" id="cd05333">
    <property type="entry name" value="BKR_SDR_c"/>
    <property type="match status" value="1"/>
</dbReference>
<sequence>MIKMILKDKNAIVTGASRGIGRAIALRLAELGANVVLNYRSDANSVEEVVKAIEERGVKALAVQGDVSSFEDAKKIVDEAIENFGSIDILVNNAGITKDNLLMRMKEEDFDKVIEVNLKGVFNCTKHVVPVMMKQRSGKIINISSVVGLSGNAGQANYAAAKAGIIGFTKSVAKEIASRGVTVNAIAPGFIQTDMTEVLSDKVKEEIKTNIPLRRLGTPEDIAGVVAFLASNTADYITGQVISVDGGMHI</sequence>
<keyword evidence="7 14" id="KW-0560">Oxidoreductase</keyword>
<evidence type="ECO:0000256" key="10">
    <source>
        <dbReference type="ARBA" id="ARBA00023221"/>
    </source>
</evidence>
<dbReference type="InterPro" id="IPR011284">
    <property type="entry name" value="3oxo_ACP_reduc"/>
</dbReference>
<keyword evidence="4 14" id="KW-0444">Lipid biosynthesis</keyword>
<dbReference type="Proteomes" id="UP000422764">
    <property type="component" value="Chromosome"/>
</dbReference>
<feature type="binding site" evidence="13">
    <location>
        <begin position="158"/>
        <end position="162"/>
    </location>
    <ligand>
        <name>NADP(+)</name>
        <dbReference type="ChEBI" id="CHEBI:58349"/>
    </ligand>
</feature>
<dbReference type="NCBIfam" id="NF004198">
    <property type="entry name" value="PRK05653.1-3"/>
    <property type="match status" value="1"/>
</dbReference>
<dbReference type="InterPro" id="IPR050259">
    <property type="entry name" value="SDR"/>
</dbReference>
<keyword evidence="9 14" id="KW-0275">Fatty acid biosynthesis</keyword>
<dbReference type="NCBIfam" id="NF004197">
    <property type="entry name" value="PRK05653.1-1"/>
    <property type="match status" value="1"/>
</dbReference>
<keyword evidence="5 14" id="KW-0276">Fatty acid metabolism</keyword>
<evidence type="ECO:0000256" key="13">
    <source>
        <dbReference type="PIRSR" id="PIRSR611284-2"/>
    </source>
</evidence>
<dbReference type="Gene3D" id="3.40.50.720">
    <property type="entry name" value="NAD(P)-binding Rossmann-like Domain"/>
    <property type="match status" value="1"/>
</dbReference>
<dbReference type="GO" id="GO:0051287">
    <property type="term" value="F:NAD binding"/>
    <property type="evidence" value="ECO:0007669"/>
    <property type="project" value="UniProtKB-UniRule"/>
</dbReference>
<evidence type="ECO:0000256" key="7">
    <source>
        <dbReference type="ARBA" id="ARBA00023002"/>
    </source>
</evidence>
<name>A0A6I6EWE1_9CLOT</name>
<feature type="binding site" evidence="13">
    <location>
        <position position="93"/>
    </location>
    <ligand>
        <name>NADP(+)</name>
        <dbReference type="ChEBI" id="CHEBI:58349"/>
    </ligand>
</feature>
<keyword evidence="17" id="KW-1185">Reference proteome</keyword>
<proteinExistence type="inferred from homology"/>
<dbReference type="NCBIfam" id="NF005559">
    <property type="entry name" value="PRK07231.1"/>
    <property type="match status" value="1"/>
</dbReference>
<evidence type="ECO:0000259" key="15">
    <source>
        <dbReference type="SMART" id="SM00822"/>
    </source>
</evidence>